<dbReference type="OrthoDB" id="5296638at2"/>
<keyword evidence="4" id="KW-1185">Reference proteome</keyword>
<dbReference type="PANTHER" id="PTHR30093">
    <property type="entry name" value="GENERAL SECRETION PATHWAY PROTEIN G"/>
    <property type="match status" value="1"/>
</dbReference>
<gene>
    <name evidence="3" type="ORF">FME95_13440</name>
</gene>
<keyword evidence="1" id="KW-0488">Methylation</keyword>
<evidence type="ECO:0000256" key="1">
    <source>
        <dbReference type="ARBA" id="ARBA00022481"/>
    </source>
</evidence>
<feature type="transmembrane region" description="Helical" evidence="2">
    <location>
        <begin position="32"/>
        <end position="55"/>
    </location>
</feature>
<dbReference type="Pfam" id="PF16732">
    <property type="entry name" value="ComP_DUS"/>
    <property type="match status" value="1"/>
</dbReference>
<dbReference type="GO" id="GO:0043683">
    <property type="term" value="P:type IV pilus assembly"/>
    <property type="evidence" value="ECO:0007669"/>
    <property type="project" value="InterPro"/>
</dbReference>
<proteinExistence type="predicted"/>
<keyword evidence="2" id="KW-1133">Transmembrane helix</keyword>
<reference evidence="3 4" key="1">
    <citation type="submission" date="2019-07" db="EMBL/GenBank/DDBJ databases">
        <title>Reinekea sp. strain SSH23 genome sequencing and assembly.</title>
        <authorList>
            <person name="Kim I."/>
        </authorList>
    </citation>
    <scope>NUCLEOTIDE SEQUENCE [LARGE SCALE GENOMIC DNA]</scope>
    <source>
        <strain evidence="3 4">SSH23</strain>
    </source>
</reference>
<keyword evidence="2" id="KW-0472">Membrane</keyword>
<evidence type="ECO:0000313" key="3">
    <source>
        <dbReference type="EMBL" id="TXR51518.1"/>
    </source>
</evidence>
<dbReference type="PRINTS" id="PR00813">
    <property type="entry name" value="BCTERIALGSPG"/>
</dbReference>
<name>A0A5C8Z2P0_9GAMM</name>
<dbReference type="NCBIfam" id="TIGR02532">
    <property type="entry name" value="IV_pilin_GFxxxE"/>
    <property type="match status" value="1"/>
</dbReference>
<dbReference type="Gene3D" id="3.30.700.10">
    <property type="entry name" value="Glycoprotein, Type 4 Pilin"/>
    <property type="match status" value="1"/>
</dbReference>
<dbReference type="AlphaFoldDB" id="A0A5C8Z2P0"/>
<dbReference type="Proteomes" id="UP000321764">
    <property type="component" value="Unassembled WGS sequence"/>
</dbReference>
<keyword evidence="2" id="KW-0812">Transmembrane</keyword>
<dbReference type="InterPro" id="IPR000983">
    <property type="entry name" value="Bac_GSPG_pilin"/>
</dbReference>
<dbReference type="InterPro" id="IPR031982">
    <property type="entry name" value="PilE-like"/>
</dbReference>
<accession>A0A5C8Z2P0</accession>
<dbReference type="PANTHER" id="PTHR30093:SF47">
    <property type="entry name" value="TYPE IV PILUS NON-CORE MINOR PILIN PILE"/>
    <property type="match status" value="1"/>
</dbReference>
<comment type="caution">
    <text evidence="3">The sequence shown here is derived from an EMBL/GenBank/DDBJ whole genome shotgun (WGS) entry which is preliminary data.</text>
</comment>
<sequence>MKALQAKALQIKALQIKAPKTKTLESKPQHGFSLIELVIVVAIVGLLVAAAIPSYQSYIAKSHRLEAKSALISFAQQMERHFTENSSYCDAGSDPSSLCGSDAVGDVGAPQYFYQQVPFGAIEPAYQLEITEVTQTSYLLSAIPVVGSVMESDECGTLSYSNLGVTSSNDNYDCW</sequence>
<dbReference type="InterPro" id="IPR045584">
    <property type="entry name" value="Pilin-like"/>
</dbReference>
<protein>
    <submittedName>
        <fullName evidence="3">Type IV pilin protein</fullName>
    </submittedName>
</protein>
<dbReference type="EMBL" id="VKAD01000003">
    <property type="protein sequence ID" value="TXR51518.1"/>
    <property type="molecule type" value="Genomic_DNA"/>
</dbReference>
<dbReference type="SUPFAM" id="SSF54523">
    <property type="entry name" value="Pili subunits"/>
    <property type="match status" value="1"/>
</dbReference>
<dbReference type="GO" id="GO:0015627">
    <property type="term" value="C:type II protein secretion system complex"/>
    <property type="evidence" value="ECO:0007669"/>
    <property type="project" value="InterPro"/>
</dbReference>
<dbReference type="InterPro" id="IPR012902">
    <property type="entry name" value="N_methyl_site"/>
</dbReference>
<dbReference type="GO" id="GO:0015628">
    <property type="term" value="P:protein secretion by the type II secretion system"/>
    <property type="evidence" value="ECO:0007669"/>
    <property type="project" value="InterPro"/>
</dbReference>
<organism evidence="3 4">
    <name type="scientific">Reinekea thalattae</name>
    <dbReference type="NCBI Taxonomy" id="2593301"/>
    <lineage>
        <taxon>Bacteria</taxon>
        <taxon>Pseudomonadati</taxon>
        <taxon>Pseudomonadota</taxon>
        <taxon>Gammaproteobacteria</taxon>
        <taxon>Oceanospirillales</taxon>
        <taxon>Saccharospirillaceae</taxon>
        <taxon>Reinekea</taxon>
    </lineage>
</organism>
<dbReference type="Pfam" id="PF07963">
    <property type="entry name" value="N_methyl"/>
    <property type="match status" value="1"/>
</dbReference>
<evidence type="ECO:0000256" key="2">
    <source>
        <dbReference type="SAM" id="Phobius"/>
    </source>
</evidence>
<dbReference type="PROSITE" id="PS00409">
    <property type="entry name" value="PROKAR_NTER_METHYL"/>
    <property type="match status" value="1"/>
</dbReference>
<dbReference type="RefSeq" id="WP_147715012.1">
    <property type="nucleotide sequence ID" value="NZ_VKAD01000003.1"/>
</dbReference>
<evidence type="ECO:0000313" key="4">
    <source>
        <dbReference type="Proteomes" id="UP000321764"/>
    </source>
</evidence>